<evidence type="ECO:0000256" key="3">
    <source>
        <dbReference type="ARBA" id="ARBA00022777"/>
    </source>
</evidence>
<evidence type="ECO:0000259" key="5">
    <source>
        <dbReference type="Pfam" id="PF02782"/>
    </source>
</evidence>
<dbReference type="Gene3D" id="3.30.420.40">
    <property type="match status" value="2"/>
</dbReference>
<comment type="similarity">
    <text evidence="1">Belongs to the FGGY kinase family.</text>
</comment>
<dbReference type="Pfam" id="PF02782">
    <property type="entry name" value="FGGY_C"/>
    <property type="match status" value="1"/>
</dbReference>
<dbReference type="GO" id="GO:0019150">
    <property type="term" value="F:D-ribulokinase activity"/>
    <property type="evidence" value="ECO:0007669"/>
    <property type="project" value="TreeGrafter"/>
</dbReference>
<dbReference type="CDD" id="cd07783">
    <property type="entry name" value="ASKHA_NBD_FGGY_SePSK_AtXK1-like"/>
    <property type="match status" value="1"/>
</dbReference>
<protein>
    <submittedName>
        <fullName evidence="6">Carbohydrate kinase, FGGY family</fullName>
    </submittedName>
</protein>
<dbReference type="PIRSF" id="PIRSF000538">
    <property type="entry name" value="GlpK"/>
    <property type="match status" value="1"/>
</dbReference>
<sequence>MPTNIEQGQSAAFLGIDVGTSGIRAMVIDTSGHTLASSMQAMPAPEQPQPQYFEQQPAIWWQTLQKVLGQLTKQFDFKHIVSVSLDATSGTVLLTNPQGQPLTTGLMYNDQRAIQFVEKIKCVAPTDSPACSATSGLAKALWLLEQQKTETAYIAHQADWLAGQLTQQFLQTDSNNALKTGYDPANKQWPNWLSELGIQQAQLPQVTAAGTPLCLLDKNITQQFGFNKQVQFVSGTTDSTAALLATGANQIGDAVTSLGSTLVLKIISDKPVFSATEGIYSQPLGKHWLVGGASNTGGAVLRHYFSDAQMAELEAQLNPVKNTGLNYYPLLQTGERFPDNNPQQMPCLTPRPANDAIFFQAMLEGISKIEQRGYQKLQQCGAPSPKRLFSVGGGTVNKAWTTIRHQLLNIPMQKTLNNHAAFGAALLAKQGYDSQINN</sequence>
<dbReference type="EMBL" id="UOFT01000045">
    <property type="protein sequence ID" value="VAW95305.1"/>
    <property type="molecule type" value="Genomic_DNA"/>
</dbReference>
<evidence type="ECO:0000259" key="4">
    <source>
        <dbReference type="Pfam" id="PF00370"/>
    </source>
</evidence>
<dbReference type="GO" id="GO:0005997">
    <property type="term" value="P:xylulose metabolic process"/>
    <property type="evidence" value="ECO:0007669"/>
    <property type="project" value="TreeGrafter"/>
</dbReference>
<dbReference type="SUPFAM" id="SSF53067">
    <property type="entry name" value="Actin-like ATPase domain"/>
    <property type="match status" value="2"/>
</dbReference>
<organism evidence="6">
    <name type="scientific">hydrothermal vent metagenome</name>
    <dbReference type="NCBI Taxonomy" id="652676"/>
    <lineage>
        <taxon>unclassified sequences</taxon>
        <taxon>metagenomes</taxon>
        <taxon>ecological metagenomes</taxon>
    </lineage>
</organism>
<keyword evidence="2" id="KW-0808">Transferase</keyword>
<dbReference type="Pfam" id="PF00370">
    <property type="entry name" value="FGGY_N"/>
    <property type="match status" value="1"/>
</dbReference>
<dbReference type="InterPro" id="IPR000577">
    <property type="entry name" value="Carb_kinase_FGGY"/>
</dbReference>
<evidence type="ECO:0000256" key="1">
    <source>
        <dbReference type="ARBA" id="ARBA00009156"/>
    </source>
</evidence>
<dbReference type="PANTHER" id="PTHR10196:SF80">
    <property type="entry name" value="D-RIBULOSE KINASE"/>
    <property type="match status" value="1"/>
</dbReference>
<reference evidence="6" key="1">
    <citation type="submission" date="2018-06" db="EMBL/GenBank/DDBJ databases">
        <authorList>
            <person name="Zhirakovskaya E."/>
        </authorList>
    </citation>
    <scope>NUCLEOTIDE SEQUENCE</scope>
</reference>
<dbReference type="InterPro" id="IPR043129">
    <property type="entry name" value="ATPase_NBD"/>
</dbReference>
<name>A0A3B0ZP16_9ZZZZ</name>
<proteinExistence type="inferred from homology"/>
<keyword evidence="3 6" id="KW-0418">Kinase</keyword>
<dbReference type="PANTHER" id="PTHR10196">
    <property type="entry name" value="SUGAR KINASE"/>
    <property type="match status" value="1"/>
</dbReference>
<dbReference type="GO" id="GO:0004856">
    <property type="term" value="F:D-xylulokinase activity"/>
    <property type="evidence" value="ECO:0007669"/>
    <property type="project" value="TreeGrafter"/>
</dbReference>
<accession>A0A3B0ZP16</accession>
<evidence type="ECO:0000256" key="2">
    <source>
        <dbReference type="ARBA" id="ARBA00022679"/>
    </source>
</evidence>
<gene>
    <name evidence="6" type="ORF">MNBD_GAMMA23-963</name>
</gene>
<dbReference type="InterPro" id="IPR018484">
    <property type="entry name" value="FGGY_N"/>
</dbReference>
<evidence type="ECO:0000313" key="6">
    <source>
        <dbReference type="EMBL" id="VAW95305.1"/>
    </source>
</evidence>
<feature type="domain" description="Carbohydrate kinase FGGY C-terminal" evidence="5">
    <location>
        <begin position="255"/>
        <end position="428"/>
    </location>
</feature>
<dbReference type="InterPro" id="IPR018485">
    <property type="entry name" value="FGGY_C"/>
</dbReference>
<feature type="domain" description="Carbohydrate kinase FGGY N-terminal" evidence="4">
    <location>
        <begin position="13"/>
        <end position="244"/>
    </location>
</feature>
<dbReference type="GO" id="GO:0005829">
    <property type="term" value="C:cytosol"/>
    <property type="evidence" value="ECO:0007669"/>
    <property type="project" value="TreeGrafter"/>
</dbReference>
<dbReference type="AlphaFoldDB" id="A0A3B0ZP16"/>